<feature type="region of interest" description="Disordered" evidence="2">
    <location>
        <begin position="1083"/>
        <end position="1157"/>
    </location>
</feature>
<feature type="compositionally biased region" description="Basic and acidic residues" evidence="2">
    <location>
        <begin position="790"/>
        <end position="802"/>
    </location>
</feature>
<feature type="region of interest" description="Disordered" evidence="2">
    <location>
        <begin position="501"/>
        <end position="527"/>
    </location>
</feature>
<proteinExistence type="predicted"/>
<comment type="caution">
    <text evidence="4">The sequence shown here is derived from an EMBL/GenBank/DDBJ whole genome shotgun (WGS) entry which is preliminary data.</text>
</comment>
<dbReference type="OrthoDB" id="6271801at2759"/>
<dbReference type="InterPro" id="IPR013087">
    <property type="entry name" value="Znf_C2H2_type"/>
</dbReference>
<feature type="domain" description="C2H2-type" evidence="3">
    <location>
        <begin position="307"/>
        <end position="335"/>
    </location>
</feature>
<evidence type="ECO:0000256" key="2">
    <source>
        <dbReference type="SAM" id="MobiDB-lite"/>
    </source>
</evidence>
<protein>
    <recommendedName>
        <fullName evidence="3">C2H2-type domain-containing protein</fullName>
    </recommendedName>
</protein>
<feature type="compositionally biased region" description="Basic and acidic residues" evidence="2">
    <location>
        <begin position="502"/>
        <end position="527"/>
    </location>
</feature>
<feature type="compositionally biased region" description="Basic residues" evidence="2">
    <location>
        <begin position="1118"/>
        <end position="1136"/>
    </location>
</feature>
<dbReference type="GO" id="GO:0008270">
    <property type="term" value="F:zinc ion binding"/>
    <property type="evidence" value="ECO:0007669"/>
    <property type="project" value="UniProtKB-KW"/>
</dbReference>
<dbReference type="EMBL" id="LUCH01002616">
    <property type="protein sequence ID" value="KAF5401227.1"/>
    <property type="molecule type" value="Genomic_DNA"/>
</dbReference>
<evidence type="ECO:0000313" key="5">
    <source>
        <dbReference type="Proteomes" id="UP000748531"/>
    </source>
</evidence>
<dbReference type="Proteomes" id="UP000748531">
    <property type="component" value="Unassembled WGS sequence"/>
</dbReference>
<feature type="region of interest" description="Disordered" evidence="2">
    <location>
        <begin position="790"/>
        <end position="817"/>
    </location>
</feature>
<keyword evidence="5" id="KW-1185">Reference proteome</keyword>
<feature type="compositionally biased region" description="Low complexity" evidence="2">
    <location>
        <begin position="442"/>
        <end position="460"/>
    </location>
</feature>
<feature type="region of interest" description="Disordered" evidence="2">
    <location>
        <begin position="441"/>
        <end position="468"/>
    </location>
</feature>
<keyword evidence="1" id="KW-0479">Metal-binding</keyword>
<organism evidence="4 5">
    <name type="scientific">Paragonimus heterotremus</name>
    <dbReference type="NCBI Taxonomy" id="100268"/>
    <lineage>
        <taxon>Eukaryota</taxon>
        <taxon>Metazoa</taxon>
        <taxon>Spiralia</taxon>
        <taxon>Lophotrochozoa</taxon>
        <taxon>Platyhelminthes</taxon>
        <taxon>Trematoda</taxon>
        <taxon>Digenea</taxon>
        <taxon>Plagiorchiida</taxon>
        <taxon>Troglotremata</taxon>
        <taxon>Troglotrematidae</taxon>
        <taxon>Paragonimus</taxon>
    </lineage>
</organism>
<sequence length="1203" mass="130395">MSVESDQLKTIRPVVNSVPKNDLAPLVLKLQLSAPPTICPTQLPSPLTLCTLISAPKPTSSLPPALISREAVRWPGKQQQQHPPTPTHFLSAQSSVHSDPKALRILSSTSLNKQTRFGSSTTSNTFQPLHIDLTSSDLPVATSCPTSISTPLTHSSVQATLFAPFPVPPTLFTHSTVSPTVLHVPVLHNVRQPLPTSTGVGEQFTRQSALIDRPRLQYCPSQLPFILPKAISSSVRPGTAPNTQSSAGWQMERTLCNLLTSSSDSACNRAGFANVLPAVGRFTGPSVSTDIPMPLTEQTKRVDGSGFRCEHCSFTASRFDRVTRHMRRRHARETTSSPSVSEFAPCVSSAAEKSSSEVPLVSVTVSLTPNSTVASSDCFIDSISGFSRSHTNISHQTAKLLTTEPVINSSFPVSPTPLPFMQSAPSTVTLLPKRLVLETDQPNEIPISSPRSNSPPSERSQNLEDTDPFCIPSVGGVWFREQCSFSSNEDRSFTKQNMDTFSDQKECASEDRPPDAEWPTDLDRSGSELDHEAAAVLNTSFSSLDNLTVKQSSHEVMPPTSSITVNIAVDVCLDQQSIPIGEQSVAASALVNGHTATSPDISNTPHLTNGIGDFCVDPLMVVQQSNVSSDRHPSENCHIKTTNVPVSLVIAAALDHVNPSNGLHHVTPCENVSEIPSDISSAMRLSPLVTSPANDICASSSSNQSTIVDSSHFHLYANTKVLQQPSPNPPSSSACSSVAASSLSDDDDLLFMGFDHAGKTAVKRLYYCKACRRDSFVTMCTHHTNLERSDACDQRPHTKPERSPGMARTKRLRSVSVSTPSSHFGKKVIQPVSLEKTLPSSLRVLGSSAASATLDIQASSTLSETRSDYTGNDTIVTPGPFVLLTKEHNYSINCDTTQISPDRSSPCIMLSERKRCRRKSPLRPLPPDPTDTLCLSPNPSTVLDLISVDHAISSSADKSMLADTILTSDSMTQTNVKSVQVLDISTPSNKSARLTRSVSCHMTSERKASEKPSSTGLFIAPVKATSLVRRRIMSKLSASTHVTNPLESHPDPNAEMDPKIRIMVDRFTGELFVDGQPLRKLVPSVKLPKPHPFPGLSSKTISRSPRRPLKRWSIPSRKPPRRRNRSKSPKVRRAPIKRSSTSRCQPKSTPTTDPQYPKHQLAAVSGQAPFFPVSVFIPALIRAPYSPIHTRPFFAPLMNRAPI</sequence>
<dbReference type="PROSITE" id="PS50157">
    <property type="entry name" value="ZINC_FINGER_C2H2_2"/>
    <property type="match status" value="1"/>
</dbReference>
<name>A0A8J4X013_9TREM</name>
<keyword evidence="1" id="KW-0863">Zinc-finger</keyword>
<evidence type="ECO:0000256" key="1">
    <source>
        <dbReference type="PROSITE-ProRule" id="PRU00042"/>
    </source>
</evidence>
<feature type="compositionally biased region" description="Polar residues" evidence="2">
    <location>
        <begin position="1138"/>
        <end position="1154"/>
    </location>
</feature>
<gene>
    <name evidence="4" type="ORF">PHET_05376</name>
</gene>
<reference evidence="4" key="1">
    <citation type="submission" date="2019-05" db="EMBL/GenBank/DDBJ databases">
        <title>Annotation for the trematode Paragonimus heterotremus.</title>
        <authorList>
            <person name="Choi Y.-J."/>
        </authorList>
    </citation>
    <scope>NUCLEOTIDE SEQUENCE</scope>
    <source>
        <strain evidence="4">LC</strain>
    </source>
</reference>
<accession>A0A8J4X013</accession>
<evidence type="ECO:0000313" key="4">
    <source>
        <dbReference type="EMBL" id="KAF5401227.1"/>
    </source>
</evidence>
<keyword evidence="1" id="KW-0862">Zinc</keyword>
<evidence type="ECO:0000259" key="3">
    <source>
        <dbReference type="PROSITE" id="PS50157"/>
    </source>
</evidence>
<dbReference type="AlphaFoldDB" id="A0A8J4X013"/>